<evidence type="ECO:0000259" key="1">
    <source>
        <dbReference type="PROSITE" id="PS51186"/>
    </source>
</evidence>
<dbReference type="EMBL" id="MGJP01000007">
    <property type="protein sequence ID" value="OGN10441.1"/>
    <property type="molecule type" value="Genomic_DNA"/>
</dbReference>
<name>A0A1F8FB68_9BACT</name>
<proteinExistence type="predicted"/>
<gene>
    <name evidence="2" type="ORF">A3J46_04920</name>
</gene>
<accession>A0A1F8FB68</accession>
<evidence type="ECO:0000313" key="3">
    <source>
        <dbReference type="Proteomes" id="UP000177167"/>
    </source>
</evidence>
<dbReference type="PANTHER" id="PTHR43415:SF3">
    <property type="entry name" value="GNAT-FAMILY ACETYLTRANSFERASE"/>
    <property type="match status" value="1"/>
</dbReference>
<dbReference type="InterPro" id="IPR016181">
    <property type="entry name" value="Acyl_CoA_acyltransferase"/>
</dbReference>
<protein>
    <recommendedName>
        <fullName evidence="1">N-acetyltransferase domain-containing protein</fullName>
    </recommendedName>
</protein>
<dbReference type="Proteomes" id="UP000177167">
    <property type="component" value="Unassembled WGS sequence"/>
</dbReference>
<dbReference type="InterPro" id="IPR000182">
    <property type="entry name" value="GNAT_dom"/>
</dbReference>
<organism evidence="2 3">
    <name type="scientific">Candidatus Yanofskybacteria bacterium RIFCSPHIGHO2_02_FULL_41_11</name>
    <dbReference type="NCBI Taxonomy" id="1802675"/>
    <lineage>
        <taxon>Bacteria</taxon>
        <taxon>Candidatus Yanofskyibacteriota</taxon>
    </lineage>
</organism>
<feature type="domain" description="N-acetyltransferase" evidence="1">
    <location>
        <begin position="18"/>
        <end position="166"/>
    </location>
</feature>
<dbReference type="Gene3D" id="3.40.630.30">
    <property type="match status" value="1"/>
</dbReference>
<reference evidence="2 3" key="1">
    <citation type="journal article" date="2016" name="Nat. Commun.">
        <title>Thousands of microbial genomes shed light on interconnected biogeochemical processes in an aquifer system.</title>
        <authorList>
            <person name="Anantharaman K."/>
            <person name="Brown C.T."/>
            <person name="Hug L.A."/>
            <person name="Sharon I."/>
            <person name="Castelle C.J."/>
            <person name="Probst A.J."/>
            <person name="Thomas B.C."/>
            <person name="Singh A."/>
            <person name="Wilkins M.J."/>
            <person name="Karaoz U."/>
            <person name="Brodie E.L."/>
            <person name="Williams K.H."/>
            <person name="Hubbard S.S."/>
            <person name="Banfield J.F."/>
        </authorList>
    </citation>
    <scope>NUCLEOTIDE SEQUENCE [LARGE SCALE GENOMIC DNA]</scope>
</reference>
<sequence length="169" mass="20312">MENRFEMKSLEIADIDHIMTWVNDPEVVKNLQHFDKTFTREDELSYINKMLNSKNDFVFSFFDGSEYIGQGGIHQISWENKLGRLSIMIARKHWGKGYGQEILKRLINHAFKELGLHKIWLMHWKENKKAEHIYKKLGFKKEGTLKDEYYWQGQYHDMVRMAIINEKDI</sequence>
<dbReference type="Pfam" id="PF13302">
    <property type="entry name" value="Acetyltransf_3"/>
    <property type="match status" value="1"/>
</dbReference>
<dbReference type="PANTHER" id="PTHR43415">
    <property type="entry name" value="SPERMIDINE N(1)-ACETYLTRANSFERASE"/>
    <property type="match status" value="1"/>
</dbReference>
<comment type="caution">
    <text evidence="2">The sequence shown here is derived from an EMBL/GenBank/DDBJ whole genome shotgun (WGS) entry which is preliminary data.</text>
</comment>
<evidence type="ECO:0000313" key="2">
    <source>
        <dbReference type="EMBL" id="OGN10441.1"/>
    </source>
</evidence>
<dbReference type="GO" id="GO:0016747">
    <property type="term" value="F:acyltransferase activity, transferring groups other than amino-acyl groups"/>
    <property type="evidence" value="ECO:0007669"/>
    <property type="project" value="InterPro"/>
</dbReference>
<dbReference type="CDD" id="cd04301">
    <property type="entry name" value="NAT_SF"/>
    <property type="match status" value="1"/>
</dbReference>
<dbReference type="AlphaFoldDB" id="A0A1F8FB68"/>
<dbReference type="SUPFAM" id="SSF55729">
    <property type="entry name" value="Acyl-CoA N-acyltransferases (Nat)"/>
    <property type="match status" value="1"/>
</dbReference>
<dbReference type="PROSITE" id="PS51186">
    <property type="entry name" value="GNAT"/>
    <property type="match status" value="1"/>
</dbReference>